<gene>
    <name evidence="2" type="ORF">QWZ18_04180</name>
</gene>
<sequence length="136" mass="14925">MPARFLHKMLEEAPMLSGCWLYETPQGVFRIEWTRIGTRSCFAVIFEQDLLGCYDTATAALTALVQGETPKPRCGLNIQRLNLPQSVVSWTFCPAADDSNRSPSLRQAFALQAAAMMRESDASAPPKQALHPGASP</sequence>
<dbReference type="Proteomes" id="UP001244297">
    <property type="component" value="Unassembled WGS sequence"/>
</dbReference>
<proteinExistence type="predicted"/>
<reference evidence="3" key="1">
    <citation type="journal article" date="2019" name="Int. J. Syst. Evol. Microbiol.">
        <title>The Global Catalogue of Microorganisms (GCM) 10K type strain sequencing project: providing services to taxonomists for standard genome sequencing and annotation.</title>
        <authorList>
            <consortium name="The Broad Institute Genomics Platform"/>
            <consortium name="The Broad Institute Genome Sequencing Center for Infectious Disease"/>
            <person name="Wu L."/>
            <person name="Ma J."/>
        </authorList>
    </citation>
    <scope>NUCLEOTIDE SEQUENCE [LARGE SCALE GENOMIC DNA]</scope>
    <source>
        <strain evidence="3">CECT 7806</strain>
    </source>
</reference>
<keyword evidence="3" id="KW-1185">Reference proteome</keyword>
<feature type="region of interest" description="Disordered" evidence="1">
    <location>
        <begin position="117"/>
        <end position="136"/>
    </location>
</feature>
<protein>
    <submittedName>
        <fullName evidence="2">Uncharacterized protein</fullName>
    </submittedName>
</protein>
<comment type="caution">
    <text evidence="2">The sequence shown here is derived from an EMBL/GenBank/DDBJ whole genome shotgun (WGS) entry which is preliminary data.</text>
</comment>
<dbReference type="RefSeq" id="WP_238290965.1">
    <property type="nucleotide sequence ID" value="NZ_BPQS01000030.1"/>
</dbReference>
<dbReference type="EMBL" id="JAUFPT010000008">
    <property type="protein sequence ID" value="MDN3569824.1"/>
    <property type="molecule type" value="Genomic_DNA"/>
</dbReference>
<evidence type="ECO:0000313" key="3">
    <source>
        <dbReference type="Proteomes" id="UP001244297"/>
    </source>
</evidence>
<evidence type="ECO:0000256" key="1">
    <source>
        <dbReference type="SAM" id="MobiDB-lite"/>
    </source>
</evidence>
<evidence type="ECO:0000313" key="2">
    <source>
        <dbReference type="EMBL" id="MDN3569824.1"/>
    </source>
</evidence>
<organism evidence="2 3">
    <name type="scientific">Methylobacterium longum</name>
    <dbReference type="NCBI Taxonomy" id="767694"/>
    <lineage>
        <taxon>Bacteria</taxon>
        <taxon>Pseudomonadati</taxon>
        <taxon>Pseudomonadota</taxon>
        <taxon>Alphaproteobacteria</taxon>
        <taxon>Hyphomicrobiales</taxon>
        <taxon>Methylobacteriaceae</taxon>
        <taxon>Methylobacterium</taxon>
    </lineage>
</organism>
<name>A0ABT8AJ85_9HYPH</name>
<accession>A0ABT8AJ85</accession>